<dbReference type="PANTHER" id="PTHR46510">
    <property type="entry name" value="BROMODOMAIN ADJACENT TO ZINC FINGER DOMAIN PROTEIN 1A"/>
    <property type="match status" value="1"/>
</dbReference>
<keyword evidence="1 2" id="KW-0103">Bromodomain</keyword>
<dbReference type="GO" id="GO:0006338">
    <property type="term" value="P:chromatin remodeling"/>
    <property type="evidence" value="ECO:0007669"/>
    <property type="project" value="InterPro"/>
</dbReference>
<name>A0A1S3CYT7_DIACI</name>
<dbReference type="GO" id="GO:0006355">
    <property type="term" value="P:regulation of DNA-templated transcription"/>
    <property type="evidence" value="ECO:0007669"/>
    <property type="project" value="TreeGrafter"/>
</dbReference>
<dbReference type="Gene3D" id="1.20.920.10">
    <property type="entry name" value="Bromodomain-like"/>
    <property type="match status" value="1"/>
</dbReference>
<dbReference type="GO" id="GO:0003677">
    <property type="term" value="F:DNA binding"/>
    <property type="evidence" value="ECO:0007669"/>
    <property type="project" value="TreeGrafter"/>
</dbReference>
<dbReference type="RefSeq" id="XP_008470591.1">
    <property type="nucleotide sequence ID" value="XM_008472369.3"/>
</dbReference>
<dbReference type="InterPro" id="IPR047171">
    <property type="entry name" value="BAZ1A"/>
</dbReference>
<keyword evidence="4" id="KW-1185">Reference proteome</keyword>
<evidence type="ECO:0000313" key="5">
    <source>
        <dbReference type="RefSeq" id="XP_008470591.1"/>
    </source>
</evidence>
<organism evidence="4 5">
    <name type="scientific">Diaphorina citri</name>
    <name type="common">Asian citrus psyllid</name>
    <dbReference type="NCBI Taxonomy" id="121845"/>
    <lineage>
        <taxon>Eukaryota</taxon>
        <taxon>Metazoa</taxon>
        <taxon>Ecdysozoa</taxon>
        <taxon>Arthropoda</taxon>
        <taxon>Hexapoda</taxon>
        <taxon>Insecta</taxon>
        <taxon>Pterygota</taxon>
        <taxon>Neoptera</taxon>
        <taxon>Paraneoptera</taxon>
        <taxon>Hemiptera</taxon>
        <taxon>Sternorrhyncha</taxon>
        <taxon>Psylloidea</taxon>
        <taxon>Psyllidae</taxon>
        <taxon>Diaphorininae</taxon>
        <taxon>Diaphorina</taxon>
    </lineage>
</organism>
<dbReference type="GO" id="GO:0031445">
    <property type="term" value="P:regulation of heterochromatin formation"/>
    <property type="evidence" value="ECO:0007669"/>
    <property type="project" value="TreeGrafter"/>
</dbReference>
<dbReference type="SUPFAM" id="SSF47370">
    <property type="entry name" value="Bromodomain"/>
    <property type="match status" value="1"/>
</dbReference>
<dbReference type="InterPro" id="IPR001487">
    <property type="entry name" value="Bromodomain"/>
</dbReference>
<dbReference type="STRING" id="121845.A0A1S3CYT7"/>
<dbReference type="PANTHER" id="PTHR46510:SF1">
    <property type="entry name" value="BROMODOMAIN ADJACENT TO ZINC FINGER DOMAIN PROTEIN 1A"/>
    <property type="match status" value="1"/>
</dbReference>
<dbReference type="PaxDb" id="121845-A0A1S3CYT7"/>
<dbReference type="GeneID" id="103507852"/>
<gene>
    <name evidence="5" type="primary">LOC103507852</name>
</gene>
<dbReference type="InterPro" id="IPR036427">
    <property type="entry name" value="Bromodomain-like_sf"/>
</dbReference>
<evidence type="ECO:0000313" key="4">
    <source>
        <dbReference type="Proteomes" id="UP000079169"/>
    </source>
</evidence>
<dbReference type="Proteomes" id="UP000079169">
    <property type="component" value="Unplaced"/>
</dbReference>
<protein>
    <submittedName>
        <fullName evidence="5">Bromodomain-containing factor 2-like</fullName>
    </submittedName>
</protein>
<dbReference type="GO" id="GO:0008623">
    <property type="term" value="C:CHRAC"/>
    <property type="evidence" value="ECO:0007669"/>
    <property type="project" value="TreeGrafter"/>
</dbReference>
<evidence type="ECO:0000256" key="1">
    <source>
        <dbReference type="ARBA" id="ARBA00023117"/>
    </source>
</evidence>
<evidence type="ECO:0000259" key="3">
    <source>
        <dbReference type="PROSITE" id="PS50014"/>
    </source>
</evidence>
<dbReference type="AlphaFoldDB" id="A0A1S3CYT7"/>
<dbReference type="GO" id="GO:0045740">
    <property type="term" value="P:positive regulation of DNA replication"/>
    <property type="evidence" value="ECO:0007669"/>
    <property type="project" value="TreeGrafter"/>
</dbReference>
<evidence type="ECO:0000256" key="2">
    <source>
        <dbReference type="PROSITE-ProRule" id="PRU00035"/>
    </source>
</evidence>
<accession>A0A1S3CYT7</accession>
<dbReference type="Pfam" id="PF00439">
    <property type="entry name" value="Bromodomain"/>
    <property type="match status" value="1"/>
</dbReference>
<dbReference type="KEGG" id="dci:103507852"/>
<sequence length="81" mass="9857">MDFGTIKHKLNMFQYRNNSEVLFDCNLVFDNCFAYNKEDSEIYESGEQLKTLFDKICKERHLFYIEEDMSPDSRQSKRRKK</sequence>
<dbReference type="PROSITE" id="PS50014">
    <property type="entry name" value="BROMODOMAIN_2"/>
    <property type="match status" value="1"/>
</dbReference>
<reference evidence="5" key="1">
    <citation type="submission" date="2025-08" db="UniProtKB">
        <authorList>
            <consortium name="RefSeq"/>
        </authorList>
    </citation>
    <scope>IDENTIFICATION</scope>
</reference>
<dbReference type="PRINTS" id="PR00503">
    <property type="entry name" value="BROMODOMAIN"/>
</dbReference>
<dbReference type="GO" id="GO:0000228">
    <property type="term" value="C:nuclear chromosome"/>
    <property type="evidence" value="ECO:0007669"/>
    <property type="project" value="TreeGrafter"/>
</dbReference>
<feature type="domain" description="Bromo" evidence="3">
    <location>
        <begin position="1"/>
        <end position="43"/>
    </location>
</feature>
<proteinExistence type="predicted"/>